<protein>
    <submittedName>
        <fullName evidence="2">Uncharacterized protein</fullName>
    </submittedName>
</protein>
<gene>
    <name evidence="2" type="ORF">WUBG_15116</name>
</gene>
<organism evidence="2 3">
    <name type="scientific">Wuchereria bancrofti</name>
    <dbReference type="NCBI Taxonomy" id="6293"/>
    <lineage>
        <taxon>Eukaryota</taxon>
        <taxon>Metazoa</taxon>
        <taxon>Ecdysozoa</taxon>
        <taxon>Nematoda</taxon>
        <taxon>Chromadorea</taxon>
        <taxon>Rhabditida</taxon>
        <taxon>Spirurina</taxon>
        <taxon>Spiruromorpha</taxon>
        <taxon>Filarioidea</taxon>
        <taxon>Onchocercidae</taxon>
        <taxon>Wuchereria</taxon>
    </lineage>
</organism>
<feature type="non-terminal residue" evidence="2">
    <location>
        <position position="55"/>
    </location>
</feature>
<feature type="signal peptide" evidence="1">
    <location>
        <begin position="1"/>
        <end position="25"/>
    </location>
</feature>
<proteinExistence type="predicted"/>
<evidence type="ECO:0000313" key="3">
    <source>
        <dbReference type="Proteomes" id="UP000004810"/>
    </source>
</evidence>
<name>J9DW99_WUCBA</name>
<dbReference type="AlphaFoldDB" id="J9DW99"/>
<sequence length="55" mass="6010">MECPSMFITVLLFGIIATQWSKVASFSTGICIDRISSLITLACNGCLRFAISSEY</sequence>
<feature type="chain" id="PRO_5003821869" evidence="1">
    <location>
        <begin position="26"/>
        <end position="55"/>
    </location>
</feature>
<evidence type="ECO:0000256" key="1">
    <source>
        <dbReference type="SAM" id="SignalP"/>
    </source>
</evidence>
<accession>J9DW99</accession>
<comment type="caution">
    <text evidence="2">The sequence shown here is derived from an EMBL/GenBank/DDBJ whole genome shotgun (WGS) entry which is preliminary data.</text>
</comment>
<dbReference type="Proteomes" id="UP000004810">
    <property type="component" value="Unassembled WGS sequence"/>
</dbReference>
<reference evidence="3" key="1">
    <citation type="submission" date="2012-08" db="EMBL/GenBank/DDBJ databases">
        <title>The Genome Sequence of Wuchereria bancrofti.</title>
        <authorList>
            <person name="Nutman T.B."/>
            <person name="Fink D.L."/>
            <person name="Russ C."/>
            <person name="Young S."/>
            <person name="Zeng Q."/>
            <person name="Koehrsen M."/>
            <person name="Alvarado L."/>
            <person name="Berlin A."/>
            <person name="Chapman S.B."/>
            <person name="Chen Z."/>
            <person name="Freedman E."/>
            <person name="Gellesch M."/>
            <person name="Goldberg J."/>
            <person name="Griggs A."/>
            <person name="Gujja S."/>
            <person name="Heilman E.R."/>
            <person name="Heiman D."/>
            <person name="Hepburn T."/>
            <person name="Howarth C."/>
            <person name="Jen D."/>
            <person name="Larson L."/>
            <person name="Lewis B."/>
            <person name="Mehta T."/>
            <person name="Park D."/>
            <person name="Pearson M."/>
            <person name="Roberts A."/>
            <person name="Saif S."/>
            <person name="Shea T."/>
            <person name="Shenoy N."/>
            <person name="Sisk P."/>
            <person name="Stolte C."/>
            <person name="Sykes S."/>
            <person name="Walk T."/>
            <person name="White J."/>
            <person name="Yandava C."/>
            <person name="Haas B."/>
            <person name="Henn M.R."/>
            <person name="Nusbaum C."/>
            <person name="Birren B."/>
        </authorList>
    </citation>
    <scope>NUCLEOTIDE SEQUENCE [LARGE SCALE GENOMIC DNA]</scope>
    <source>
        <strain evidence="3">NA</strain>
    </source>
</reference>
<keyword evidence="1" id="KW-0732">Signal</keyword>
<dbReference type="EMBL" id="ADBV01013069">
    <property type="protein sequence ID" value="EJW73978.1"/>
    <property type="molecule type" value="Genomic_DNA"/>
</dbReference>
<evidence type="ECO:0000313" key="2">
    <source>
        <dbReference type="EMBL" id="EJW73978.1"/>
    </source>
</evidence>